<dbReference type="EMBL" id="LR134283">
    <property type="protein sequence ID" value="VED98585.1"/>
    <property type="molecule type" value="Genomic_DNA"/>
</dbReference>
<dbReference type="RefSeq" id="WP_003030942.1">
    <property type="nucleotide sequence ID" value="NZ_AP018548.1"/>
</dbReference>
<dbReference type="GeneID" id="93964116"/>
<protein>
    <submittedName>
        <fullName evidence="1">Uncharacterized protein</fullName>
    </submittedName>
</protein>
<proteinExistence type="predicted"/>
<name>A0A448AJN0_STRAP</name>
<organism evidence="1 2">
    <name type="scientific">Streptococcus anginosus</name>
    <dbReference type="NCBI Taxonomy" id="1328"/>
    <lineage>
        <taxon>Bacteria</taxon>
        <taxon>Bacillati</taxon>
        <taxon>Bacillota</taxon>
        <taxon>Bacilli</taxon>
        <taxon>Lactobacillales</taxon>
        <taxon>Streptococcaceae</taxon>
        <taxon>Streptococcus</taxon>
        <taxon>Streptococcus anginosus group</taxon>
    </lineage>
</organism>
<accession>A0A448AJN0</accession>
<sequence>MTTIFENSIKQTPTITFDKCVTECEKILGVLGIDQLVNLSVKDRMKLSKKFEYNSYDSRGILSLQALVPKYAIKKDSLLLKQRENSFVTTAQRQHAQKLYDKISRAVNSYPYGVITCYDFEQWIDEHLRLCIMLKYDKDFEGDNTL</sequence>
<reference evidence="1 2" key="1">
    <citation type="submission" date="2018-12" db="EMBL/GenBank/DDBJ databases">
        <authorList>
            <consortium name="Pathogen Informatics"/>
        </authorList>
    </citation>
    <scope>NUCLEOTIDE SEQUENCE [LARGE SCALE GENOMIC DNA]</scope>
    <source>
        <strain evidence="1 2">NCTC10713</strain>
    </source>
</reference>
<dbReference type="Proteomes" id="UP000278419">
    <property type="component" value="Chromosome"/>
</dbReference>
<gene>
    <name evidence="1" type="ORF">NCTC10713_01590</name>
</gene>
<evidence type="ECO:0000313" key="1">
    <source>
        <dbReference type="EMBL" id="VED98585.1"/>
    </source>
</evidence>
<evidence type="ECO:0000313" key="2">
    <source>
        <dbReference type="Proteomes" id="UP000278419"/>
    </source>
</evidence>
<dbReference type="AlphaFoldDB" id="A0A448AJN0"/>